<comment type="caution">
    <text evidence="2">The sequence shown here is derived from an EMBL/GenBank/DDBJ whole genome shotgun (WGS) entry which is preliminary data.</text>
</comment>
<organism evidence="2 3">
    <name type="scientific">Liquidambar formosana</name>
    <name type="common">Formosan gum</name>
    <dbReference type="NCBI Taxonomy" id="63359"/>
    <lineage>
        <taxon>Eukaryota</taxon>
        <taxon>Viridiplantae</taxon>
        <taxon>Streptophyta</taxon>
        <taxon>Embryophyta</taxon>
        <taxon>Tracheophyta</taxon>
        <taxon>Spermatophyta</taxon>
        <taxon>Magnoliopsida</taxon>
        <taxon>eudicotyledons</taxon>
        <taxon>Gunneridae</taxon>
        <taxon>Pentapetalae</taxon>
        <taxon>Saxifragales</taxon>
        <taxon>Altingiaceae</taxon>
        <taxon>Liquidambar</taxon>
    </lineage>
</organism>
<evidence type="ECO:0000256" key="1">
    <source>
        <dbReference type="SAM" id="MobiDB-lite"/>
    </source>
</evidence>
<dbReference type="EMBL" id="JBBPBK010000118">
    <property type="protein sequence ID" value="KAK9266511.1"/>
    <property type="molecule type" value="Genomic_DNA"/>
</dbReference>
<keyword evidence="3" id="KW-1185">Reference proteome</keyword>
<protein>
    <submittedName>
        <fullName evidence="2">Uncharacterized protein</fullName>
    </submittedName>
</protein>
<evidence type="ECO:0000313" key="3">
    <source>
        <dbReference type="Proteomes" id="UP001415857"/>
    </source>
</evidence>
<reference evidence="2 3" key="1">
    <citation type="journal article" date="2024" name="Plant J.">
        <title>Genome sequences and population genomics reveal climatic adaptation and genomic divergence between two closely related sweetgum species.</title>
        <authorList>
            <person name="Xu W.Q."/>
            <person name="Ren C.Q."/>
            <person name="Zhang X.Y."/>
            <person name="Comes H.P."/>
            <person name="Liu X.H."/>
            <person name="Li Y.G."/>
            <person name="Kettle C.J."/>
            <person name="Jalonen R."/>
            <person name="Gaisberger H."/>
            <person name="Ma Y.Z."/>
            <person name="Qiu Y.X."/>
        </authorList>
    </citation>
    <scope>NUCLEOTIDE SEQUENCE [LARGE SCALE GENOMIC DNA]</scope>
    <source>
        <strain evidence="2">Hangzhou</strain>
    </source>
</reference>
<dbReference type="Proteomes" id="UP001415857">
    <property type="component" value="Unassembled WGS sequence"/>
</dbReference>
<accession>A0AAP0N737</accession>
<dbReference type="AlphaFoldDB" id="A0AAP0N737"/>
<gene>
    <name evidence="2" type="ORF">L1049_025287</name>
</gene>
<feature type="region of interest" description="Disordered" evidence="1">
    <location>
        <begin position="1"/>
        <end position="35"/>
    </location>
</feature>
<proteinExistence type="predicted"/>
<sequence length="68" mass="7268">MNGDGVNAQPLSLDTSLGRRKPTSQKPLAGVSTALTPAGGHQISDLWRGFFLDDLDIDGGLWVSHEIH</sequence>
<evidence type="ECO:0000313" key="2">
    <source>
        <dbReference type="EMBL" id="KAK9266511.1"/>
    </source>
</evidence>
<name>A0AAP0N737_LIQFO</name>